<gene>
    <name evidence="1" type="ORF">SAMN04488056_11567</name>
</gene>
<organism evidence="1 2">
    <name type="scientific">Cohaesibacter marisflavi</name>
    <dbReference type="NCBI Taxonomy" id="655353"/>
    <lineage>
        <taxon>Bacteria</taxon>
        <taxon>Pseudomonadati</taxon>
        <taxon>Pseudomonadota</taxon>
        <taxon>Alphaproteobacteria</taxon>
        <taxon>Hyphomicrobiales</taxon>
        <taxon>Cohaesibacteraceae</taxon>
    </lineage>
</organism>
<sequence length="49" mass="5857">MKRWTKSSQEQRCALKTHRVACNLPPYLMRDIGLEPFHERLPVSLHLIR</sequence>
<dbReference type="Proteomes" id="UP000199236">
    <property type="component" value="Unassembled WGS sequence"/>
</dbReference>
<dbReference type="STRING" id="655353.SAMN04488056_11567"/>
<dbReference type="EMBL" id="FOVR01000015">
    <property type="protein sequence ID" value="SFO90276.1"/>
    <property type="molecule type" value="Genomic_DNA"/>
</dbReference>
<name>A0A1I5L087_9HYPH</name>
<protein>
    <recommendedName>
        <fullName evidence="3">DUF1127 domain-containing protein</fullName>
    </recommendedName>
</protein>
<evidence type="ECO:0008006" key="3">
    <source>
        <dbReference type="Google" id="ProtNLM"/>
    </source>
</evidence>
<proteinExistence type="predicted"/>
<dbReference type="AlphaFoldDB" id="A0A1I5L087"/>
<evidence type="ECO:0000313" key="1">
    <source>
        <dbReference type="EMBL" id="SFO90276.1"/>
    </source>
</evidence>
<keyword evidence="2" id="KW-1185">Reference proteome</keyword>
<accession>A0A1I5L087</accession>
<dbReference type="RefSeq" id="WP_175528190.1">
    <property type="nucleotide sequence ID" value="NZ_FOVR01000015.1"/>
</dbReference>
<reference evidence="1 2" key="1">
    <citation type="submission" date="2016-10" db="EMBL/GenBank/DDBJ databases">
        <authorList>
            <person name="de Groot N.N."/>
        </authorList>
    </citation>
    <scope>NUCLEOTIDE SEQUENCE [LARGE SCALE GENOMIC DNA]</scope>
    <source>
        <strain evidence="1 2">CGMCC 1.9157</strain>
    </source>
</reference>
<evidence type="ECO:0000313" key="2">
    <source>
        <dbReference type="Proteomes" id="UP000199236"/>
    </source>
</evidence>